<evidence type="ECO:0000313" key="5">
    <source>
        <dbReference type="Proteomes" id="UP000076519"/>
    </source>
</evidence>
<dbReference type="InterPro" id="IPR018309">
    <property type="entry name" value="Tscrpt_reg_PadR_C"/>
</dbReference>
<feature type="domain" description="Transcription regulator PadR C-terminal" evidence="3">
    <location>
        <begin position="93"/>
        <end position="170"/>
    </location>
</feature>
<keyword evidence="1" id="KW-0175">Coiled coil</keyword>
<dbReference type="EMBL" id="LIYF01000005">
    <property type="protein sequence ID" value="KZK08436.1"/>
    <property type="molecule type" value="Genomic_DNA"/>
</dbReference>
<feature type="coiled-coil region" evidence="1">
    <location>
        <begin position="112"/>
        <end position="139"/>
    </location>
</feature>
<dbReference type="InterPro" id="IPR005149">
    <property type="entry name" value="Tscrpt_reg_PadR_N"/>
</dbReference>
<dbReference type="PANTHER" id="PTHR43252:SF6">
    <property type="entry name" value="NEGATIVE TRANSCRIPTION REGULATOR PADR"/>
    <property type="match status" value="1"/>
</dbReference>
<dbReference type="RefSeq" id="WP_063281154.1">
    <property type="nucleotide sequence ID" value="NZ_LIYF01000005.1"/>
</dbReference>
<dbReference type="Proteomes" id="UP000076519">
    <property type="component" value="Unassembled WGS sequence"/>
</dbReference>
<dbReference type="Gene3D" id="6.10.140.1570">
    <property type="match status" value="1"/>
</dbReference>
<dbReference type="Pfam" id="PF10400">
    <property type="entry name" value="Vir_act_alpha_C"/>
    <property type="match status" value="1"/>
</dbReference>
<feature type="domain" description="Transcription regulator PadR N-terminal" evidence="2">
    <location>
        <begin position="7"/>
        <end position="78"/>
    </location>
</feature>
<evidence type="ECO:0000259" key="2">
    <source>
        <dbReference type="Pfam" id="PF03551"/>
    </source>
</evidence>
<dbReference type="PATRIC" id="fig|1359.32.peg.1267"/>
<comment type="caution">
    <text evidence="4">The sequence shown here is derived from an EMBL/GenBank/DDBJ whole genome shotgun (WGS) entry which is preliminary data.</text>
</comment>
<evidence type="ECO:0000313" key="4">
    <source>
        <dbReference type="EMBL" id="KZK08436.1"/>
    </source>
</evidence>
<proteinExistence type="predicted"/>
<dbReference type="SUPFAM" id="SSF46785">
    <property type="entry name" value="Winged helix' DNA-binding domain"/>
    <property type="match status" value="1"/>
</dbReference>
<dbReference type="Gene3D" id="1.10.10.10">
    <property type="entry name" value="Winged helix-like DNA-binding domain superfamily/Winged helix DNA-binding domain"/>
    <property type="match status" value="1"/>
</dbReference>
<dbReference type="PANTHER" id="PTHR43252">
    <property type="entry name" value="TRANSCRIPTIONAL REGULATOR YQJI"/>
    <property type="match status" value="1"/>
</dbReference>
<dbReference type="InterPro" id="IPR036388">
    <property type="entry name" value="WH-like_DNA-bd_sf"/>
</dbReference>
<gene>
    <name evidence="4" type="ORF">AB996_0333</name>
</gene>
<accession>A0A166KJ77</accession>
<protein>
    <submittedName>
        <fullName evidence="4">Transcriptional regulator PadR family</fullName>
    </submittedName>
</protein>
<evidence type="ECO:0000256" key="1">
    <source>
        <dbReference type="SAM" id="Coils"/>
    </source>
</evidence>
<dbReference type="AlphaFoldDB" id="A0A166KJ77"/>
<reference evidence="4 5" key="1">
    <citation type="submission" date="2015-08" db="EMBL/GenBank/DDBJ databases">
        <title>Draft Genome Sequences of 11 Lactococcus lactis subspecies cremoris strains.</title>
        <authorList>
            <person name="Wels M."/>
            <person name="Backus L."/>
            <person name="Boekhorst J."/>
            <person name="Dijkstra A."/>
            <person name="Beerthuizen M."/>
            <person name="Siezen R."/>
            <person name="Bachmann H."/>
            <person name="Van Hijum S."/>
        </authorList>
    </citation>
    <scope>NUCLEOTIDE SEQUENCE [LARGE SCALE GENOMIC DNA]</scope>
    <source>
        <strain evidence="4 5">KW10</strain>
    </source>
</reference>
<name>A0A166KJ77_LACLC</name>
<dbReference type="Pfam" id="PF03551">
    <property type="entry name" value="PadR"/>
    <property type="match status" value="1"/>
</dbReference>
<evidence type="ECO:0000259" key="3">
    <source>
        <dbReference type="Pfam" id="PF10400"/>
    </source>
</evidence>
<organism evidence="4 5">
    <name type="scientific">Lactococcus lactis subsp. cremoris</name>
    <name type="common">Streptococcus cremoris</name>
    <dbReference type="NCBI Taxonomy" id="1359"/>
    <lineage>
        <taxon>Bacteria</taxon>
        <taxon>Bacillati</taxon>
        <taxon>Bacillota</taxon>
        <taxon>Bacilli</taxon>
        <taxon>Lactobacillales</taxon>
        <taxon>Streptococcaceae</taxon>
        <taxon>Lactococcus</taxon>
    </lineage>
</organism>
<sequence length="170" mass="19918">MQGKDVILGLLNGQERTGYEIKEVIETRLKYFFDGTVGMIYPTLKKLEKEGKVEKKFVIQDGKPNKNVYSITEEGKKDFLKYLTSSTDEEILKSDFLVRIYFGKNLEEGKLESIIHQEIERKKRNLKELQTNYEKWEKTGIDPLQTITYKYGIAYYEAVLKVLEDSLKEL</sequence>
<dbReference type="InterPro" id="IPR036390">
    <property type="entry name" value="WH_DNA-bd_sf"/>
</dbReference>